<dbReference type="EMBL" id="BDQX01000291">
    <property type="protein sequence ID" value="GBG10150.1"/>
    <property type="molecule type" value="Genomic_DNA"/>
</dbReference>
<dbReference type="InterPro" id="IPR017853">
    <property type="entry name" value="GH"/>
</dbReference>
<proteinExistence type="predicted"/>
<gene>
    <name evidence="2" type="ORF">PAT3040_04868</name>
</gene>
<name>A0A2R5EU08_9BACL</name>
<evidence type="ECO:0000259" key="1">
    <source>
        <dbReference type="Pfam" id="PF19773"/>
    </source>
</evidence>
<accession>A0A2R5EU08</accession>
<reference evidence="2 3" key="1">
    <citation type="submission" date="2017-08" db="EMBL/GenBank/DDBJ databases">
        <title>Substantial Increase in Enzyme Production by Combined Drug-Resistance Mutations in Paenibacillus agaridevorans.</title>
        <authorList>
            <person name="Tanaka Y."/>
            <person name="Funane K."/>
            <person name="Hosaka T."/>
            <person name="Shiwa Y."/>
            <person name="Fujita N."/>
            <person name="Miyazaki T."/>
            <person name="Yoshikawa H."/>
            <person name="Murakami K."/>
            <person name="Kasahara K."/>
            <person name="Inaoka T."/>
            <person name="Hiraga Y."/>
            <person name="Ochi K."/>
        </authorList>
    </citation>
    <scope>NUCLEOTIDE SEQUENCE [LARGE SCALE GENOMIC DNA]</scope>
    <source>
        <strain evidence="2 3">T-3040</strain>
    </source>
</reference>
<evidence type="ECO:0000313" key="3">
    <source>
        <dbReference type="Proteomes" id="UP000245202"/>
    </source>
</evidence>
<protein>
    <recommendedName>
        <fullName evidence="1">DUF6259 domain-containing protein</fullName>
    </recommendedName>
</protein>
<dbReference type="Proteomes" id="UP000245202">
    <property type="component" value="Unassembled WGS sequence"/>
</dbReference>
<dbReference type="Gene3D" id="3.20.20.70">
    <property type="entry name" value="Aldolase class I"/>
    <property type="match status" value="1"/>
</dbReference>
<dbReference type="RefSeq" id="WP_108994708.1">
    <property type="nucleotide sequence ID" value="NZ_BDQX01000291.1"/>
</dbReference>
<organism evidence="2 3">
    <name type="scientific">Paenibacillus agaridevorans</name>
    <dbReference type="NCBI Taxonomy" id="171404"/>
    <lineage>
        <taxon>Bacteria</taxon>
        <taxon>Bacillati</taxon>
        <taxon>Bacillota</taxon>
        <taxon>Bacilli</taxon>
        <taxon>Bacillales</taxon>
        <taxon>Paenibacillaceae</taxon>
        <taxon>Paenibacillus</taxon>
    </lineage>
</organism>
<dbReference type="InterPro" id="IPR013785">
    <property type="entry name" value="Aldolase_TIM"/>
</dbReference>
<dbReference type="AlphaFoldDB" id="A0A2R5EU08"/>
<keyword evidence="3" id="KW-1185">Reference proteome</keyword>
<sequence length="730" mass="83116">MQHKLENDFIAVTFDESSLGIVSLLNKETGDDCVKHEQVRPLLALWTSKRGETGRPAGPLEGIRLLSCQSAATADGSKMLELTFEAGPGGIRSSELGGAVSNELDGGGGNVLNVPGRNAAIGAVVRIRLAPASGECYWSLEIRNEDADYDVTEVLFPYLGGMQLGSNRSENQLVYPHHAGEKIGDPVLHYASDKYMNFWRAQSFHSDDCYYREINYCGLASMTWMYLHDRKQGLYFSSHDERFPLTGLRVETGGPEEPWLGLSFRKFPQVGTGEKWHSGEYCLALTNCDWHWGAKRYRQWIDGHIAMPEHPSFLQDEYVLHQCYNFKRQENIDKRFADIPAMYDQGKSAFDMRHMLLASWNRKGFDRDYPEFQPDMELGTPWELYEGCSYVKEQNGFVTFYINARIFDVDSDFFPTLGRRWAIKDQEGGMMHEEYGPNRFVALCPSHDEWQNYLLDMSRWMVRSYGATGIYLDQLGSADPYPCYDSGHSHVRPDEFNTGYLRVLRKLLPEMRKMNPDSFLMIENCGDIYGSHVWGNLTWNGEKYDEFFNLYKYTFPEYVQINMVNPRRGLSGSERYEQLRRDTARAMLLGAVFWIGMDKFKDADDITLRFMEQAVKLRGKLQPFVRQGVYVDDDGIAFIRASGAVKVSHWILQDGGHLYVIDNLSKATGYFEVEAASVGAVGESADDGGLQLWTAELGGDEGEVSWQWLDGRLRMALPESELSCIVVNAR</sequence>
<evidence type="ECO:0000313" key="2">
    <source>
        <dbReference type="EMBL" id="GBG10150.1"/>
    </source>
</evidence>
<dbReference type="Pfam" id="PF19773">
    <property type="entry name" value="DUF6259"/>
    <property type="match status" value="1"/>
</dbReference>
<feature type="domain" description="DUF6259" evidence="1">
    <location>
        <begin position="282"/>
        <end position="532"/>
    </location>
</feature>
<dbReference type="InterPro" id="IPR046226">
    <property type="entry name" value="DUF6259"/>
</dbReference>
<dbReference type="SUPFAM" id="SSF51445">
    <property type="entry name" value="(Trans)glycosidases"/>
    <property type="match status" value="1"/>
</dbReference>
<comment type="caution">
    <text evidence="2">The sequence shown here is derived from an EMBL/GenBank/DDBJ whole genome shotgun (WGS) entry which is preliminary data.</text>
</comment>